<accession>A0A4Y2M5M4</accession>
<dbReference type="Proteomes" id="UP000499080">
    <property type="component" value="Unassembled WGS sequence"/>
</dbReference>
<gene>
    <name evidence="2" type="ORF">AVEN_190246_1</name>
</gene>
<evidence type="ECO:0000313" key="3">
    <source>
        <dbReference type="Proteomes" id="UP000499080"/>
    </source>
</evidence>
<organism evidence="2 3">
    <name type="scientific">Araneus ventricosus</name>
    <name type="common">Orbweaver spider</name>
    <name type="synonym">Epeira ventricosa</name>
    <dbReference type="NCBI Taxonomy" id="182803"/>
    <lineage>
        <taxon>Eukaryota</taxon>
        <taxon>Metazoa</taxon>
        <taxon>Ecdysozoa</taxon>
        <taxon>Arthropoda</taxon>
        <taxon>Chelicerata</taxon>
        <taxon>Arachnida</taxon>
        <taxon>Araneae</taxon>
        <taxon>Araneomorphae</taxon>
        <taxon>Entelegynae</taxon>
        <taxon>Araneoidea</taxon>
        <taxon>Araneidae</taxon>
        <taxon>Araneus</taxon>
    </lineage>
</organism>
<dbReference type="AlphaFoldDB" id="A0A4Y2M5M4"/>
<proteinExistence type="predicted"/>
<evidence type="ECO:0000313" key="2">
    <source>
        <dbReference type="EMBL" id="GBN20947.1"/>
    </source>
</evidence>
<comment type="caution">
    <text evidence="2">The sequence shown here is derived from an EMBL/GenBank/DDBJ whole genome shotgun (WGS) entry which is preliminary data.</text>
</comment>
<evidence type="ECO:0000256" key="1">
    <source>
        <dbReference type="SAM" id="MobiDB-lite"/>
    </source>
</evidence>
<feature type="compositionally biased region" description="Polar residues" evidence="1">
    <location>
        <begin position="84"/>
        <end position="100"/>
    </location>
</feature>
<name>A0A4Y2M5M4_ARAVE</name>
<keyword evidence="3" id="KW-1185">Reference proteome</keyword>
<feature type="region of interest" description="Disordered" evidence="1">
    <location>
        <begin position="84"/>
        <end position="109"/>
    </location>
</feature>
<protein>
    <submittedName>
        <fullName evidence="2">Uncharacterized protein</fullName>
    </submittedName>
</protein>
<dbReference type="EMBL" id="BGPR01006677">
    <property type="protein sequence ID" value="GBN20947.1"/>
    <property type="molecule type" value="Genomic_DNA"/>
</dbReference>
<reference evidence="2 3" key="1">
    <citation type="journal article" date="2019" name="Sci. Rep.">
        <title>Orb-weaving spider Araneus ventricosus genome elucidates the spidroin gene catalogue.</title>
        <authorList>
            <person name="Kono N."/>
            <person name="Nakamura H."/>
            <person name="Ohtoshi R."/>
            <person name="Moran D.A.P."/>
            <person name="Shinohara A."/>
            <person name="Yoshida Y."/>
            <person name="Fujiwara M."/>
            <person name="Mori M."/>
            <person name="Tomita M."/>
            <person name="Arakawa K."/>
        </authorList>
    </citation>
    <scope>NUCLEOTIDE SEQUENCE [LARGE SCALE GENOMIC DNA]</scope>
</reference>
<sequence length="109" mass="12670">MEEVRKRSMLICLIVHLTSANEQMSQVLRYVEIGKFQNLLERFKIFILEFLSQPKPFGTPDGAARSGPAKHYSTRQHLAGAEFAQTTRHQNPQMQAQLYNDSYRPFKQK</sequence>